<reference evidence="1" key="1">
    <citation type="submission" date="2014-11" db="EMBL/GenBank/DDBJ databases">
        <authorList>
            <person name="Amaro Gonzalez C."/>
        </authorList>
    </citation>
    <scope>NUCLEOTIDE SEQUENCE</scope>
</reference>
<organism evidence="1">
    <name type="scientific">Anguilla anguilla</name>
    <name type="common">European freshwater eel</name>
    <name type="synonym">Muraena anguilla</name>
    <dbReference type="NCBI Taxonomy" id="7936"/>
    <lineage>
        <taxon>Eukaryota</taxon>
        <taxon>Metazoa</taxon>
        <taxon>Chordata</taxon>
        <taxon>Craniata</taxon>
        <taxon>Vertebrata</taxon>
        <taxon>Euteleostomi</taxon>
        <taxon>Actinopterygii</taxon>
        <taxon>Neopterygii</taxon>
        <taxon>Teleostei</taxon>
        <taxon>Anguilliformes</taxon>
        <taxon>Anguillidae</taxon>
        <taxon>Anguilla</taxon>
    </lineage>
</organism>
<protein>
    <submittedName>
        <fullName evidence="1">Uncharacterized protein</fullName>
    </submittedName>
</protein>
<evidence type="ECO:0000313" key="1">
    <source>
        <dbReference type="EMBL" id="JAH24733.1"/>
    </source>
</evidence>
<name>A0A0E9R8U6_ANGAN</name>
<reference evidence="1" key="2">
    <citation type="journal article" date="2015" name="Fish Shellfish Immunol.">
        <title>Early steps in the European eel (Anguilla anguilla)-Vibrio vulnificus interaction in the gills: Role of the RtxA13 toxin.</title>
        <authorList>
            <person name="Callol A."/>
            <person name="Pajuelo D."/>
            <person name="Ebbesson L."/>
            <person name="Teles M."/>
            <person name="MacKenzie S."/>
            <person name="Amaro C."/>
        </authorList>
    </citation>
    <scope>NUCLEOTIDE SEQUENCE</scope>
</reference>
<proteinExistence type="predicted"/>
<accession>A0A0E9R8U6</accession>
<sequence>MLKPTEPPPPKHILNEQATHLPLKPVSINRTNNYYRI</sequence>
<dbReference type="EMBL" id="GBXM01083844">
    <property type="protein sequence ID" value="JAH24733.1"/>
    <property type="molecule type" value="Transcribed_RNA"/>
</dbReference>
<dbReference type="AlphaFoldDB" id="A0A0E9R8U6"/>